<sequence>MLSALPQSSLSSPKSRSQSPSKSLSTAMKSEPGSGSHTLTERGEEHFTRSAQESPSPPSDDLDDPMDYTDETPVHPLAPAPATSSSPTSPANSTAPYQPSAIQPQQHQQLLKLKTEHGVPTMPPASIGAPDIVMSNNESEAYTAYSSTGVSRRASHDANIGPSEAALGDATHYQNPHLPNHEKSHLVVDTSSQAVRHHTMAPNGASTPSSAITTDTPMTAGPTAPSSRRGSLRTMTATLPRSALQEETIALFKQYRNLIPCAKCFCRNTIQRDGMSDGNLRFKCRPPVSMSLICNKSYSESKIRNMIAGVVYGHSLPDSAAPNSVASPGDNVLALAPPPNATNKGSRRVSTKPENSPRLGSDMGAPERLQRLQEDQEFRPHDQGRDQNREGSVHMERDSEGSHLSEARRQSHPYMHPQSGLGRRPSVQQLRRPSLAGDDSMGMEYEDTSVHGHHHGGSHLQVPGTPPLENEDPRGYRSRPSFVGHTARSVTPTPVHPHPSHQAQPSGRQGGQKLHHSHSHPNIGQVRQQYLEQQERERDHRGGFNNTGYSGQQQQQQQRPLQRQIVRRESTQYLGSAAERRSSQPSPIPGSKYHPGNEALSPALSSASPRPSPGREIMMHHDQQPGTPSSLRGRYDESSNATGYFQRRMSQPHTGHSGAYSGHAGLPPPLPSPLSHPYDRRASEADEYTQMHRDKYEKLNASTLLAPGSSASAAGQRHQPHTQQRQHRPHHPVLPPPGSPNGHERQHPMDVSDPVEDPSRLALTPPMRASHLIQGHSPSTSSAPWSNGGGERQGTPPHQGLPTPQAEPMRHSHSLPMGGPHRPPLRQHQSSSNLYYQTPRPDNHNTFDTDNDREVSPDYHVDADGRPVAKMRQLGLKRKSLGPAMRRSNSSQNLYSTSQQHHGPSHHQQQQQQHQYHHHSQYSPNSIKLTCFPNSQSKNPSSATVQTLETSQAMAMQVSQSSKIVIEIRQPRSLQSYASATNLREQLKRSASDDDEHPTVNAHHGRTLHRATSHPNLSLAHSQSSVLGHRRSASPDEMDFGASKKRRADTDVAPVAADKDEDGHVTCTTAASVPATAKSEGGGGGLVGSTVQVFGMDYLAQSGAESCINKVEGLGLDLGLATTSPDVEALGVAKASSYVVLEDQKEMGIDYSLFTRVETAGWRILIPPNVVASFRSEDFGLMLKPKGLEEVEELEGQDSGHEEEGEGAIESEGKVEGLQPQVSQKQVAEPEEDEEDVNVMGVSRIAIRDDDKDDVEDVDTKSGQEGASQSGSLDHADGIEATVEMDEEQGDVEMDREQDELLEDDDD</sequence>
<feature type="compositionally biased region" description="Polar residues" evidence="1">
    <location>
        <begin position="925"/>
        <end position="947"/>
    </location>
</feature>
<feature type="compositionally biased region" description="Acidic residues" evidence="1">
    <location>
        <begin position="1192"/>
        <end position="1209"/>
    </location>
</feature>
<feature type="compositionally biased region" description="Acidic residues" evidence="1">
    <location>
        <begin position="60"/>
        <end position="70"/>
    </location>
</feature>
<organism evidence="2 3">
    <name type="scientific">Mortierella alpina</name>
    <name type="common">Oleaginous fungus</name>
    <name type="synonym">Mortierella renispora</name>
    <dbReference type="NCBI Taxonomy" id="64518"/>
    <lineage>
        <taxon>Eukaryota</taxon>
        <taxon>Fungi</taxon>
        <taxon>Fungi incertae sedis</taxon>
        <taxon>Mucoromycota</taxon>
        <taxon>Mortierellomycotina</taxon>
        <taxon>Mortierellomycetes</taxon>
        <taxon>Mortierellales</taxon>
        <taxon>Mortierellaceae</taxon>
        <taxon>Mortierella</taxon>
    </lineage>
</organism>
<feature type="compositionally biased region" description="Low complexity" evidence="1">
    <location>
        <begin position="898"/>
        <end position="914"/>
    </location>
</feature>
<feature type="region of interest" description="Disordered" evidence="1">
    <location>
        <begin position="1192"/>
        <end position="1307"/>
    </location>
</feature>
<feature type="compositionally biased region" description="Polar residues" evidence="1">
    <location>
        <begin position="1013"/>
        <end position="1026"/>
    </location>
</feature>
<evidence type="ECO:0000313" key="3">
    <source>
        <dbReference type="Proteomes" id="UP000717515"/>
    </source>
</evidence>
<feature type="compositionally biased region" description="Acidic residues" evidence="1">
    <location>
        <begin position="1283"/>
        <end position="1307"/>
    </location>
</feature>
<feature type="compositionally biased region" description="Low complexity" evidence="1">
    <location>
        <begin position="552"/>
        <end position="564"/>
    </location>
</feature>
<evidence type="ECO:0000313" key="2">
    <source>
        <dbReference type="EMBL" id="KAG9320994.1"/>
    </source>
</evidence>
<feature type="compositionally biased region" description="Low complexity" evidence="1">
    <location>
        <begin position="599"/>
        <end position="609"/>
    </location>
</feature>
<accession>A0A9P8CWG2</accession>
<feature type="compositionally biased region" description="Polar residues" evidence="1">
    <location>
        <begin position="776"/>
        <end position="785"/>
    </location>
</feature>
<feature type="compositionally biased region" description="Basic and acidic residues" evidence="1">
    <location>
        <begin position="368"/>
        <end position="409"/>
    </location>
</feature>
<dbReference type="Proteomes" id="UP000717515">
    <property type="component" value="Unassembled WGS sequence"/>
</dbReference>
<feature type="compositionally biased region" description="Polar residues" evidence="1">
    <location>
        <begin position="887"/>
        <end position="897"/>
    </location>
</feature>
<feature type="compositionally biased region" description="Basic residues" evidence="1">
    <location>
        <begin position="718"/>
        <end position="731"/>
    </location>
</feature>
<feature type="compositionally biased region" description="Low complexity" evidence="1">
    <location>
        <begin position="1"/>
        <end position="25"/>
    </location>
</feature>
<feature type="compositionally biased region" description="Polar residues" evidence="1">
    <location>
        <begin position="638"/>
        <end position="654"/>
    </location>
</feature>
<feature type="compositionally biased region" description="Low complexity" evidence="1">
    <location>
        <begin position="80"/>
        <end position="96"/>
    </location>
</feature>
<feature type="region of interest" description="Disordered" evidence="1">
    <location>
        <begin position="708"/>
        <end position="947"/>
    </location>
</feature>
<name>A0A9P8CWG2_MORAP</name>
<feature type="region of interest" description="Disordered" evidence="1">
    <location>
        <begin position="153"/>
        <end position="181"/>
    </location>
</feature>
<reference evidence="2" key="1">
    <citation type="submission" date="2021-07" db="EMBL/GenBank/DDBJ databases">
        <title>Draft genome of Mortierella alpina, strain LL118, isolated from an aspen leaf litter sample.</title>
        <authorList>
            <person name="Yang S."/>
            <person name="Vinatzer B.A."/>
        </authorList>
    </citation>
    <scope>NUCLEOTIDE SEQUENCE</scope>
    <source>
        <strain evidence="2">LL118</strain>
    </source>
</reference>
<gene>
    <name evidence="2" type="ORF">KVV02_003972</name>
</gene>
<comment type="caution">
    <text evidence="2">The sequence shown here is derived from an EMBL/GenBank/DDBJ whole genome shotgun (WGS) entry which is preliminary data.</text>
</comment>
<feature type="compositionally biased region" description="Polar residues" evidence="1">
    <location>
        <begin position="204"/>
        <end position="217"/>
    </location>
</feature>
<feature type="region of interest" description="Disordered" evidence="1">
    <location>
        <begin position="1006"/>
        <end position="1052"/>
    </location>
</feature>
<feature type="compositionally biased region" description="Basic and acidic residues" evidence="1">
    <location>
        <begin position="39"/>
        <end position="48"/>
    </location>
</feature>
<protein>
    <submittedName>
        <fullName evidence="2">Uncharacterized protein</fullName>
    </submittedName>
</protein>
<feature type="compositionally biased region" description="Polar residues" evidence="1">
    <location>
        <begin position="827"/>
        <end position="836"/>
    </location>
</feature>
<feature type="region of interest" description="Disordered" evidence="1">
    <location>
        <begin position="322"/>
        <end position="679"/>
    </location>
</feature>
<feature type="compositionally biased region" description="Low complexity" evidence="1">
    <location>
        <begin position="708"/>
        <end position="717"/>
    </location>
</feature>
<evidence type="ECO:0000256" key="1">
    <source>
        <dbReference type="SAM" id="MobiDB-lite"/>
    </source>
</evidence>
<feature type="compositionally biased region" description="Basic and acidic residues" evidence="1">
    <location>
        <begin position="841"/>
        <end position="867"/>
    </location>
</feature>
<feature type="region of interest" description="Disordered" evidence="1">
    <location>
        <begin position="1"/>
        <end position="107"/>
    </location>
</feature>
<feature type="compositionally biased region" description="Basic and acidic residues" evidence="1">
    <location>
        <begin position="533"/>
        <end position="542"/>
    </location>
</feature>
<dbReference type="EMBL" id="JAIFTL010000239">
    <property type="protein sequence ID" value="KAG9320994.1"/>
    <property type="molecule type" value="Genomic_DNA"/>
</dbReference>
<feature type="compositionally biased region" description="Polar residues" evidence="1">
    <location>
        <begin position="1261"/>
        <end position="1272"/>
    </location>
</feature>
<proteinExistence type="predicted"/>
<feature type="region of interest" description="Disordered" evidence="1">
    <location>
        <begin position="199"/>
        <end position="231"/>
    </location>
</feature>